<accession>A0A1B0FGU3</accession>
<reference evidence="1" key="1">
    <citation type="submission" date="2020-05" db="UniProtKB">
        <authorList>
            <consortium name="EnsemblMetazoa"/>
        </authorList>
    </citation>
    <scope>IDENTIFICATION</scope>
    <source>
        <strain evidence="1">Yale</strain>
    </source>
</reference>
<evidence type="ECO:0000313" key="2">
    <source>
        <dbReference type="Proteomes" id="UP000092444"/>
    </source>
</evidence>
<name>A0A1B0FGU3_GLOMM</name>
<evidence type="ECO:0000313" key="1">
    <source>
        <dbReference type="EnsemblMetazoa" id="GMOY003011-PA"/>
    </source>
</evidence>
<proteinExistence type="predicted"/>
<organism evidence="1 2">
    <name type="scientific">Glossina morsitans morsitans</name>
    <name type="common">Savannah tsetse fly</name>
    <dbReference type="NCBI Taxonomy" id="37546"/>
    <lineage>
        <taxon>Eukaryota</taxon>
        <taxon>Metazoa</taxon>
        <taxon>Ecdysozoa</taxon>
        <taxon>Arthropoda</taxon>
        <taxon>Hexapoda</taxon>
        <taxon>Insecta</taxon>
        <taxon>Pterygota</taxon>
        <taxon>Neoptera</taxon>
        <taxon>Endopterygota</taxon>
        <taxon>Diptera</taxon>
        <taxon>Brachycera</taxon>
        <taxon>Muscomorpha</taxon>
        <taxon>Hippoboscoidea</taxon>
        <taxon>Glossinidae</taxon>
        <taxon>Glossina</taxon>
    </lineage>
</organism>
<dbReference type="VEuPathDB" id="VectorBase:GMOY003011"/>
<dbReference type="EnsemblMetazoa" id="GMOY003011-RA">
    <property type="protein sequence ID" value="GMOY003011-PA"/>
    <property type="gene ID" value="GMOY003011"/>
</dbReference>
<dbReference type="Proteomes" id="UP000092444">
    <property type="component" value="Unassembled WGS sequence"/>
</dbReference>
<protein>
    <submittedName>
        <fullName evidence="1">Uncharacterized protein</fullName>
    </submittedName>
</protein>
<dbReference type="PhylomeDB" id="A0A1B0FGU3"/>
<keyword evidence="2" id="KW-1185">Reference proteome</keyword>
<dbReference type="AlphaFoldDB" id="A0A1B0FGU3"/>
<dbReference type="EMBL" id="CCAG010016009">
    <property type="status" value="NOT_ANNOTATED_CDS"/>
    <property type="molecule type" value="Genomic_DNA"/>
</dbReference>
<sequence length="340" mass="40322">MAMQYLEYTMTNRLKIVWNLDPPMRDIEIGIELSRGVYSWSYEKFLARRRFKHVWIDLLMWEFGEALLERVKLHFDLNEVSRLVDVIFKAMYALVDGKSIDFDKYLWGPFIDVQRYLTVAEDLCAEVHANKTKEFEYVNFLMVAWGPAVLPVINETNERLFDAIEIRYQLNWYRSKVNQMQLKSDILQESYVKSTSQALQASKTEEDVGFNIVDVIYNETQRFRDLIIHFQKLYDVELEKIETSIRVNKKQITKLVDHQKFLSEQIVRFAEEIAARKALEIKRFERATVVYQLVEMARIRRDDTPAEGDSAKIDFSEFANKIMDEFKKTLNNEDLQVFVA</sequence>